<keyword evidence="2" id="KW-0472">Membrane</keyword>
<proteinExistence type="predicted"/>
<protein>
    <submittedName>
        <fullName evidence="3">Uncharacterized protein</fullName>
    </submittedName>
</protein>
<accession>A0AAV2Z6U4</accession>
<dbReference type="AlphaFoldDB" id="A0AAV2Z6U4"/>
<feature type="transmembrane region" description="Helical" evidence="2">
    <location>
        <begin position="338"/>
        <end position="361"/>
    </location>
</feature>
<reference evidence="3" key="2">
    <citation type="journal article" date="2023" name="Microbiol Resour">
        <title>Decontamination and Annotation of the Draft Genome Sequence of the Oomycete Lagenidium giganteum ARSEF 373.</title>
        <authorList>
            <person name="Morgan W.R."/>
            <person name="Tartar A."/>
        </authorList>
    </citation>
    <scope>NUCLEOTIDE SEQUENCE</scope>
    <source>
        <strain evidence="3">ARSEF 373</strain>
    </source>
</reference>
<keyword evidence="4" id="KW-1185">Reference proteome</keyword>
<keyword evidence="2" id="KW-1133">Transmembrane helix</keyword>
<gene>
    <name evidence="3" type="ORF">N0F65_010174</name>
</gene>
<name>A0AAV2Z6U4_9STRA</name>
<feature type="region of interest" description="Disordered" evidence="1">
    <location>
        <begin position="278"/>
        <end position="298"/>
    </location>
</feature>
<evidence type="ECO:0000313" key="3">
    <source>
        <dbReference type="EMBL" id="DBA01764.1"/>
    </source>
</evidence>
<comment type="caution">
    <text evidence="3">The sequence shown here is derived from an EMBL/GenBank/DDBJ whole genome shotgun (WGS) entry which is preliminary data.</text>
</comment>
<evidence type="ECO:0000313" key="4">
    <source>
        <dbReference type="Proteomes" id="UP001146120"/>
    </source>
</evidence>
<sequence length="371" mass="40398">MTTASDVFMDTVSLNDDVPRGSNNVDHLEAQFGSAHTLAAISKGKDIESTCNPISETENDDDDDDVVVIVNPRHKAAKSTSPSLPTLPSLRAPTTKIEIHEPVRDYVDPSLFSAEISRHSLDVAHRRAKALEMEVKEMAAVDAETTTASLKLSPSEAVSIIGSAFASSLGRVKKLVNGGAVEYDLLSAGSPSSKMEDLDTDGDGLQLSPDANGNGKHFQTPSVKPALKRISAYSSIESESPSTRKPRRGIQWHAEVLAEHAGFDEEDDCSGESASLMVNGGSSTAHKQSARKKPKGMMRRLTPKEKEELYQQRPDLMIVPNWAQKYREELMEAESTRWSFWLVAIITTLVVLLVVLIILIAREKSAAAQHL</sequence>
<keyword evidence="2" id="KW-0812">Transmembrane</keyword>
<evidence type="ECO:0000256" key="2">
    <source>
        <dbReference type="SAM" id="Phobius"/>
    </source>
</evidence>
<dbReference type="EMBL" id="DAKRPA010000042">
    <property type="protein sequence ID" value="DBA01764.1"/>
    <property type="molecule type" value="Genomic_DNA"/>
</dbReference>
<feature type="compositionally biased region" description="Basic residues" evidence="1">
    <location>
        <begin position="288"/>
        <end position="298"/>
    </location>
</feature>
<evidence type="ECO:0000256" key="1">
    <source>
        <dbReference type="SAM" id="MobiDB-lite"/>
    </source>
</evidence>
<dbReference type="Proteomes" id="UP001146120">
    <property type="component" value="Unassembled WGS sequence"/>
</dbReference>
<organism evidence="3 4">
    <name type="scientific">Lagenidium giganteum</name>
    <dbReference type="NCBI Taxonomy" id="4803"/>
    <lineage>
        <taxon>Eukaryota</taxon>
        <taxon>Sar</taxon>
        <taxon>Stramenopiles</taxon>
        <taxon>Oomycota</taxon>
        <taxon>Peronosporomycetes</taxon>
        <taxon>Pythiales</taxon>
        <taxon>Pythiaceae</taxon>
    </lineage>
</organism>
<reference evidence="3" key="1">
    <citation type="submission" date="2022-11" db="EMBL/GenBank/DDBJ databases">
        <authorList>
            <person name="Morgan W.R."/>
            <person name="Tartar A."/>
        </authorList>
    </citation>
    <scope>NUCLEOTIDE SEQUENCE</scope>
    <source>
        <strain evidence="3">ARSEF 373</strain>
    </source>
</reference>